<evidence type="ECO:0000256" key="7">
    <source>
        <dbReference type="ARBA" id="ARBA00022917"/>
    </source>
</evidence>
<keyword evidence="9" id="KW-0496">Mitochondrion</keyword>
<organism evidence="17 18">
    <name type="scientific">Caulochytrium protostelioides</name>
    <dbReference type="NCBI Taxonomy" id="1555241"/>
    <lineage>
        <taxon>Eukaryota</taxon>
        <taxon>Fungi</taxon>
        <taxon>Fungi incertae sedis</taxon>
        <taxon>Chytridiomycota</taxon>
        <taxon>Chytridiomycota incertae sedis</taxon>
        <taxon>Chytridiomycetes</taxon>
        <taxon>Caulochytriales</taxon>
        <taxon>Caulochytriaceae</taxon>
        <taxon>Caulochytrium</taxon>
    </lineage>
</organism>
<evidence type="ECO:0000256" key="9">
    <source>
        <dbReference type="ARBA" id="ARBA00023128"/>
    </source>
</evidence>
<dbReference type="InterPro" id="IPR036690">
    <property type="entry name" value="Fdx_antiC-bd_sf"/>
</dbReference>
<proteinExistence type="inferred from homology"/>
<keyword evidence="10 17" id="KW-0030">Aminoacyl-tRNA synthetase</keyword>
<evidence type="ECO:0000256" key="3">
    <source>
        <dbReference type="ARBA" id="ARBA00012814"/>
    </source>
</evidence>
<dbReference type="SUPFAM" id="SSF55681">
    <property type="entry name" value="Class II aaRS and biotin synthetases"/>
    <property type="match status" value="1"/>
</dbReference>
<evidence type="ECO:0000256" key="5">
    <source>
        <dbReference type="ARBA" id="ARBA00022741"/>
    </source>
</evidence>
<keyword evidence="8" id="KW-0809">Transit peptide</keyword>
<comment type="subcellular location">
    <subcellularLocation>
        <location evidence="1">Mitochondrion matrix</location>
    </subcellularLocation>
</comment>
<evidence type="ECO:0000256" key="6">
    <source>
        <dbReference type="ARBA" id="ARBA00022840"/>
    </source>
</evidence>
<dbReference type="InterPro" id="IPR045864">
    <property type="entry name" value="aa-tRNA-synth_II/BPL/LPL"/>
</dbReference>
<evidence type="ECO:0000256" key="8">
    <source>
        <dbReference type="ARBA" id="ARBA00022946"/>
    </source>
</evidence>
<keyword evidence="7" id="KW-0648">Protein biosynthesis</keyword>
<evidence type="ECO:0000259" key="15">
    <source>
        <dbReference type="PROSITE" id="PS50862"/>
    </source>
</evidence>
<evidence type="ECO:0000313" key="17">
    <source>
        <dbReference type="EMBL" id="RKO96972.1"/>
    </source>
</evidence>
<dbReference type="EC" id="6.1.1.20" evidence="3"/>
<evidence type="ECO:0000256" key="4">
    <source>
        <dbReference type="ARBA" id="ARBA00022598"/>
    </source>
</evidence>
<dbReference type="NCBIfam" id="TIGR00469">
    <property type="entry name" value="pheS_mito"/>
    <property type="match status" value="1"/>
</dbReference>
<dbReference type="GO" id="GO:0004826">
    <property type="term" value="F:phenylalanine-tRNA ligase activity"/>
    <property type="evidence" value="ECO:0007669"/>
    <property type="project" value="UniProtKB-EC"/>
</dbReference>
<gene>
    <name evidence="17" type="ORF">CAUPRSCDRAFT_7234</name>
</gene>
<dbReference type="InterPro" id="IPR002319">
    <property type="entry name" value="Phenylalanyl-tRNA_Synthase"/>
</dbReference>
<feature type="domain" description="Aminoacyl-transfer RNA synthetases class-II family profile" evidence="15">
    <location>
        <begin position="186"/>
        <end position="400"/>
    </location>
</feature>
<dbReference type="PROSITE" id="PS51447">
    <property type="entry name" value="FDX_ACB"/>
    <property type="match status" value="1"/>
</dbReference>
<dbReference type="Pfam" id="PF01409">
    <property type="entry name" value="tRNA-synt_2d"/>
    <property type="match status" value="2"/>
</dbReference>
<dbReference type="Pfam" id="PF03147">
    <property type="entry name" value="FDX-ACB"/>
    <property type="match status" value="1"/>
</dbReference>
<dbReference type="GO" id="GO:0005524">
    <property type="term" value="F:ATP binding"/>
    <property type="evidence" value="ECO:0007669"/>
    <property type="project" value="UniProtKB-KW"/>
</dbReference>
<dbReference type="FunFam" id="3.30.930.10:FF:000053">
    <property type="entry name" value="Phenylalanyl-tRNA synthetase mitochondrial"/>
    <property type="match status" value="1"/>
</dbReference>
<keyword evidence="5" id="KW-0547">Nucleotide-binding</keyword>
<evidence type="ECO:0000256" key="13">
    <source>
        <dbReference type="ARBA" id="ARBA00057761"/>
    </source>
</evidence>
<dbReference type="Gene3D" id="3.30.70.380">
    <property type="entry name" value="Ferrodoxin-fold anticodon-binding domain"/>
    <property type="match status" value="1"/>
</dbReference>
<feature type="domain" description="FDX-ACB" evidence="16">
    <location>
        <begin position="402"/>
        <end position="494"/>
    </location>
</feature>
<dbReference type="SUPFAM" id="SSF54991">
    <property type="entry name" value="Anticodon-binding domain of PheRS"/>
    <property type="match status" value="1"/>
</dbReference>
<comment type="similarity">
    <text evidence="2">Belongs to the class-II aminoacyl-tRNA synthetase family.</text>
</comment>
<dbReference type="PANTHER" id="PTHR11538:SF41">
    <property type="entry name" value="PHENYLALANINE--TRNA LIGASE, MITOCHONDRIAL"/>
    <property type="match status" value="1"/>
</dbReference>
<dbReference type="CDD" id="cd00496">
    <property type="entry name" value="PheRS_alpha_core"/>
    <property type="match status" value="1"/>
</dbReference>
<dbReference type="InterPro" id="IPR004530">
    <property type="entry name" value="Phe-tRNA-synth_IIc_mito"/>
</dbReference>
<dbReference type="InterPro" id="IPR006195">
    <property type="entry name" value="aa-tRNA-synth_II"/>
</dbReference>
<accession>A0A4P9WWA4</accession>
<name>A0A4P9WWA4_9FUNG</name>
<evidence type="ECO:0000256" key="2">
    <source>
        <dbReference type="ARBA" id="ARBA00008226"/>
    </source>
</evidence>
<dbReference type="InterPro" id="IPR005121">
    <property type="entry name" value="Fdx_antiC-bd"/>
</dbReference>
<protein>
    <recommendedName>
        <fullName evidence="14">Phenylalanine--tRNA ligase, mitochondrial</fullName>
        <ecNumber evidence="3">6.1.1.20</ecNumber>
    </recommendedName>
    <alternativeName>
        <fullName evidence="11">Phenylalanyl-tRNA synthetase</fullName>
    </alternativeName>
</protein>
<dbReference type="GO" id="GO:0005759">
    <property type="term" value="C:mitochondrial matrix"/>
    <property type="evidence" value="ECO:0007669"/>
    <property type="project" value="UniProtKB-SubCell"/>
</dbReference>
<sequence length="495" mass="54928">MLAARPSALRWVRAAPRPSPADLLSSSSSPCRFFATALPSWSPTPTPSTDPATTTTILGRSYPRDAMSNVSPTVLSRIGRHLHRLPGHPLAITKRLIESYFGDPRTFPPCEERGCRPHHVQALDDLPPVVTPQANFDALCFPPDHPGRARSDTYYVNAEHLLRTHTSAHQHDALRSHQAAGYLISADVYRRDEIDASHYPVFHQTEGIYTMGPAWQQAVIAAAPGPVDLQPLAGRPTWIHAGNPIQGVHDPRVSLAVGQHLRDALEGLVRHVFGAAAEAKRDASPAPAAAPGVPIQPASAMPATDLPMRWIEGSFPFTSPSWELEVFWEGQWLELLGCGVVQQSIMDRAGLSDHVGWAFGIGLERLAMVMFGIPDIRYFWSEDERFLSQFADGRVRRFVPYSRYPVCYKDVSFWRPAAGFEENALAEITREVAGDSVERLECIDTFTHPKTGRTSMCYRVHYRHMDRTLTNAEVDAWQAQIAARMAQELGVEIRG</sequence>
<dbReference type="SMART" id="SM00896">
    <property type="entry name" value="FDX-ACB"/>
    <property type="match status" value="1"/>
</dbReference>
<dbReference type="PROSITE" id="PS50862">
    <property type="entry name" value="AA_TRNA_LIGASE_II"/>
    <property type="match status" value="1"/>
</dbReference>
<evidence type="ECO:0000256" key="11">
    <source>
        <dbReference type="ARBA" id="ARBA00031194"/>
    </source>
</evidence>
<dbReference type="AlphaFoldDB" id="A0A4P9WWA4"/>
<keyword evidence="4" id="KW-0436">Ligase</keyword>
<dbReference type="GO" id="GO:0000049">
    <property type="term" value="F:tRNA binding"/>
    <property type="evidence" value="ECO:0007669"/>
    <property type="project" value="InterPro"/>
</dbReference>
<evidence type="ECO:0000256" key="10">
    <source>
        <dbReference type="ARBA" id="ARBA00023146"/>
    </source>
</evidence>
<dbReference type="PANTHER" id="PTHR11538">
    <property type="entry name" value="PHENYLALANYL-TRNA SYNTHETASE"/>
    <property type="match status" value="1"/>
</dbReference>
<dbReference type="Gene3D" id="3.30.930.10">
    <property type="entry name" value="Bira Bifunctional Protein, Domain 2"/>
    <property type="match status" value="1"/>
</dbReference>
<reference evidence="18" key="1">
    <citation type="journal article" date="2018" name="Nat. Microbiol.">
        <title>Leveraging single-cell genomics to expand the fungal tree of life.</title>
        <authorList>
            <person name="Ahrendt S.R."/>
            <person name="Quandt C.A."/>
            <person name="Ciobanu D."/>
            <person name="Clum A."/>
            <person name="Salamov A."/>
            <person name="Andreopoulos B."/>
            <person name="Cheng J.F."/>
            <person name="Woyke T."/>
            <person name="Pelin A."/>
            <person name="Henrissat B."/>
            <person name="Reynolds N.K."/>
            <person name="Benny G.L."/>
            <person name="Smith M.E."/>
            <person name="James T.Y."/>
            <person name="Grigoriev I.V."/>
        </authorList>
    </citation>
    <scope>NUCLEOTIDE SEQUENCE [LARGE SCALE GENOMIC DNA]</scope>
    <source>
        <strain evidence="18">ATCC 52028</strain>
    </source>
</reference>
<dbReference type="GO" id="GO:0006432">
    <property type="term" value="P:phenylalanyl-tRNA aminoacylation"/>
    <property type="evidence" value="ECO:0007669"/>
    <property type="project" value="InterPro"/>
</dbReference>
<evidence type="ECO:0000256" key="1">
    <source>
        <dbReference type="ARBA" id="ARBA00004305"/>
    </source>
</evidence>
<evidence type="ECO:0000313" key="18">
    <source>
        <dbReference type="Proteomes" id="UP000268535"/>
    </source>
</evidence>
<comment type="catalytic activity">
    <reaction evidence="12">
        <text>tRNA(Phe) + L-phenylalanine + ATP = L-phenylalanyl-tRNA(Phe) + AMP + diphosphate + H(+)</text>
        <dbReference type="Rhea" id="RHEA:19413"/>
        <dbReference type="Rhea" id="RHEA-COMP:9668"/>
        <dbReference type="Rhea" id="RHEA-COMP:9699"/>
        <dbReference type="ChEBI" id="CHEBI:15378"/>
        <dbReference type="ChEBI" id="CHEBI:30616"/>
        <dbReference type="ChEBI" id="CHEBI:33019"/>
        <dbReference type="ChEBI" id="CHEBI:58095"/>
        <dbReference type="ChEBI" id="CHEBI:78442"/>
        <dbReference type="ChEBI" id="CHEBI:78531"/>
        <dbReference type="ChEBI" id="CHEBI:456215"/>
        <dbReference type="EC" id="6.1.1.20"/>
    </reaction>
</comment>
<comment type="function">
    <text evidence="13">Is responsible for the charging of tRNA(Phe) with phenylalanine in mitochondrial translation.</text>
</comment>
<dbReference type="EMBL" id="ML009487">
    <property type="protein sequence ID" value="RKO96972.1"/>
    <property type="molecule type" value="Genomic_DNA"/>
</dbReference>
<keyword evidence="6" id="KW-0067">ATP-binding</keyword>
<dbReference type="FunFam" id="3.30.70.380:FF:000002">
    <property type="entry name" value="phenylalanine--tRNA ligase, mitochondrial"/>
    <property type="match status" value="1"/>
</dbReference>
<evidence type="ECO:0000256" key="12">
    <source>
        <dbReference type="ARBA" id="ARBA00049255"/>
    </source>
</evidence>
<evidence type="ECO:0000259" key="16">
    <source>
        <dbReference type="PROSITE" id="PS51447"/>
    </source>
</evidence>
<dbReference type="Proteomes" id="UP000268535">
    <property type="component" value="Unassembled WGS sequence"/>
</dbReference>
<evidence type="ECO:0000256" key="14">
    <source>
        <dbReference type="ARBA" id="ARBA00073229"/>
    </source>
</evidence>